<evidence type="ECO:0000256" key="9">
    <source>
        <dbReference type="RuleBase" id="RU003357"/>
    </source>
</evidence>
<evidence type="ECO:0000256" key="5">
    <source>
        <dbReference type="ARBA" id="ARBA00023077"/>
    </source>
</evidence>
<evidence type="ECO:0000256" key="1">
    <source>
        <dbReference type="ARBA" id="ARBA00004571"/>
    </source>
</evidence>
<keyword evidence="5 9" id="KW-0798">TonB box</keyword>
<proteinExistence type="inferred from homology"/>
<evidence type="ECO:0000256" key="8">
    <source>
        <dbReference type="PROSITE-ProRule" id="PRU01360"/>
    </source>
</evidence>
<dbReference type="InterPro" id="IPR039426">
    <property type="entry name" value="TonB-dep_rcpt-like"/>
</dbReference>
<dbReference type="EMBL" id="AGZU01000008">
    <property type="protein sequence ID" value="EKU75384.1"/>
    <property type="molecule type" value="Genomic_DNA"/>
</dbReference>
<dbReference type="Gene3D" id="2.170.130.10">
    <property type="entry name" value="TonB-dependent receptor, plug domain"/>
    <property type="match status" value="1"/>
</dbReference>
<dbReference type="InterPro" id="IPR000531">
    <property type="entry name" value="Beta-barrel_TonB"/>
</dbReference>
<feature type="domain" description="TonB-dependent receptor-like beta-barrel" evidence="12">
    <location>
        <begin position="418"/>
        <end position="875"/>
    </location>
</feature>
<evidence type="ECO:0000313" key="14">
    <source>
        <dbReference type="EMBL" id="EKU75384.1"/>
    </source>
</evidence>
<keyword evidence="3 8" id="KW-1134">Transmembrane beta strand</keyword>
<dbReference type="PANTHER" id="PTHR40980">
    <property type="entry name" value="PLUG DOMAIN-CONTAINING PROTEIN"/>
    <property type="match status" value="1"/>
</dbReference>
<reference evidence="14 15" key="1">
    <citation type="submission" date="2012-09" db="EMBL/GenBank/DDBJ databases">
        <title>The Genome Sequence of Sphingobium yanoikuyae ATCC 51230.</title>
        <authorList>
            <consortium name="The Broad Institute Genome Sequencing Platform"/>
            <person name="Earl A."/>
            <person name="Ward D."/>
            <person name="Feldgarden M."/>
            <person name="Gevers D."/>
            <person name="Huys G."/>
            <person name="Walker B."/>
            <person name="Young S.K."/>
            <person name="Zeng Q."/>
            <person name="Gargeya S."/>
            <person name="Fitzgerald M."/>
            <person name="Haas B."/>
            <person name="Abouelleil A."/>
            <person name="Alvarado L."/>
            <person name="Arachchi H.M."/>
            <person name="Berlin A.M."/>
            <person name="Chapman S.B."/>
            <person name="Goldberg J."/>
            <person name="Griggs A."/>
            <person name="Gujja S."/>
            <person name="Hansen M."/>
            <person name="Howarth C."/>
            <person name="Imamovic A."/>
            <person name="Larimer J."/>
            <person name="McCowen C."/>
            <person name="Montmayeur A."/>
            <person name="Murphy C."/>
            <person name="Neiman D."/>
            <person name="Pearson M."/>
            <person name="Priest M."/>
            <person name="Roberts A."/>
            <person name="Saif S."/>
            <person name="Shea T."/>
            <person name="Sisk P."/>
            <person name="Sykes S."/>
            <person name="Wortman J."/>
            <person name="Nusbaum C."/>
            <person name="Birren B."/>
        </authorList>
    </citation>
    <scope>NUCLEOTIDE SEQUENCE [LARGE SCALE GENOMIC DNA]</scope>
    <source>
        <strain evidence="14 15">ATCC 51230</strain>
    </source>
</reference>
<evidence type="ECO:0000256" key="6">
    <source>
        <dbReference type="ARBA" id="ARBA00023136"/>
    </source>
</evidence>
<dbReference type="Pfam" id="PF07715">
    <property type="entry name" value="Plug"/>
    <property type="match status" value="1"/>
</dbReference>
<feature type="domain" description="TonB-dependent receptor plug" evidence="13">
    <location>
        <begin position="63"/>
        <end position="169"/>
    </location>
</feature>
<name>K9CTB5_SPHYA</name>
<dbReference type="AlphaFoldDB" id="K9CTB5"/>
<dbReference type="InterPro" id="IPR010104">
    <property type="entry name" value="TonB_rcpt_bac"/>
</dbReference>
<feature type="signal peptide" evidence="11">
    <location>
        <begin position="1"/>
        <end position="27"/>
    </location>
</feature>
<comment type="similarity">
    <text evidence="8 9">Belongs to the TonB-dependent receptor family.</text>
</comment>
<feature type="compositionally biased region" description="Low complexity" evidence="10">
    <location>
        <begin position="27"/>
        <end position="42"/>
    </location>
</feature>
<accession>K9CTB5</accession>
<comment type="caution">
    <text evidence="14">The sequence shown here is derived from an EMBL/GenBank/DDBJ whole genome shotgun (WGS) entry which is preliminary data.</text>
</comment>
<dbReference type="InterPro" id="IPR037066">
    <property type="entry name" value="Plug_dom_sf"/>
</dbReference>
<evidence type="ECO:0000313" key="15">
    <source>
        <dbReference type="Proteomes" id="UP000009887"/>
    </source>
</evidence>
<dbReference type="PANTHER" id="PTHR40980:SF3">
    <property type="entry name" value="TONB-DEPENDENT RECEPTOR-LIKE BETA-BARREL DOMAIN-CONTAINING PROTEIN"/>
    <property type="match status" value="1"/>
</dbReference>
<feature type="chain" id="PRO_5003925274" evidence="11">
    <location>
        <begin position="28"/>
        <end position="908"/>
    </location>
</feature>
<evidence type="ECO:0000256" key="4">
    <source>
        <dbReference type="ARBA" id="ARBA00022692"/>
    </source>
</evidence>
<organism evidence="14 15">
    <name type="scientific">Sphingobium yanoikuyae ATCC 51230</name>
    <dbReference type="NCBI Taxonomy" id="883163"/>
    <lineage>
        <taxon>Bacteria</taxon>
        <taxon>Pseudomonadati</taxon>
        <taxon>Pseudomonadota</taxon>
        <taxon>Alphaproteobacteria</taxon>
        <taxon>Sphingomonadales</taxon>
        <taxon>Sphingomonadaceae</taxon>
        <taxon>Sphingobium</taxon>
    </lineage>
</organism>
<keyword evidence="7 8" id="KW-0998">Cell outer membrane</keyword>
<dbReference type="PATRIC" id="fig|883163.3.peg.2972"/>
<keyword evidence="6 8" id="KW-0472">Membrane</keyword>
<dbReference type="NCBIfam" id="TIGR01782">
    <property type="entry name" value="TonB-Xanth-Caul"/>
    <property type="match status" value="1"/>
</dbReference>
<keyword evidence="15" id="KW-1185">Reference proteome</keyword>
<evidence type="ECO:0000259" key="12">
    <source>
        <dbReference type="Pfam" id="PF00593"/>
    </source>
</evidence>
<dbReference type="GO" id="GO:0009279">
    <property type="term" value="C:cell outer membrane"/>
    <property type="evidence" value="ECO:0007669"/>
    <property type="project" value="UniProtKB-SubCell"/>
</dbReference>
<dbReference type="SUPFAM" id="SSF56935">
    <property type="entry name" value="Porins"/>
    <property type="match status" value="1"/>
</dbReference>
<evidence type="ECO:0000259" key="13">
    <source>
        <dbReference type="Pfam" id="PF07715"/>
    </source>
</evidence>
<dbReference type="InterPro" id="IPR036942">
    <property type="entry name" value="Beta-barrel_TonB_sf"/>
</dbReference>
<dbReference type="InterPro" id="IPR012910">
    <property type="entry name" value="Plug_dom"/>
</dbReference>
<dbReference type="HOGENOM" id="CLU_006935_2_0_5"/>
<evidence type="ECO:0000256" key="3">
    <source>
        <dbReference type="ARBA" id="ARBA00022452"/>
    </source>
</evidence>
<evidence type="ECO:0000256" key="7">
    <source>
        <dbReference type="ARBA" id="ARBA00023237"/>
    </source>
</evidence>
<keyword evidence="2 8" id="KW-0813">Transport</keyword>
<evidence type="ECO:0000256" key="10">
    <source>
        <dbReference type="SAM" id="MobiDB-lite"/>
    </source>
</evidence>
<protein>
    <submittedName>
        <fullName evidence="14">TonB-dependent receptor</fullName>
    </submittedName>
</protein>
<comment type="subcellular location">
    <subcellularLocation>
        <location evidence="1 8">Cell outer membrane</location>
        <topology evidence="1 8">Multi-pass membrane protein</topology>
    </subcellularLocation>
</comment>
<evidence type="ECO:0000256" key="11">
    <source>
        <dbReference type="SAM" id="SignalP"/>
    </source>
</evidence>
<dbReference type="CDD" id="cd01347">
    <property type="entry name" value="ligand_gated_channel"/>
    <property type="match status" value="1"/>
</dbReference>
<dbReference type="RefSeq" id="WP_004210252.1">
    <property type="nucleotide sequence ID" value="NZ_JH992904.1"/>
</dbReference>
<dbReference type="Gene3D" id="2.40.170.20">
    <property type="entry name" value="TonB-dependent receptor, beta-barrel domain"/>
    <property type="match status" value="1"/>
</dbReference>
<gene>
    <name evidence="14" type="ORF">HMPREF9718_02912</name>
</gene>
<sequence>MRFSNYRALLSTSAVAAVLLGAMPAAAQDQQQPEQPQQAPEASSEDIVVTGIRSSLQGALNAKRNAAQVLDAISAEDIGKFPDKNVGEALQRVTGVQLTRSDGEGSGITIRGADPSLNRVEINGVTALSTTVGGGRDVDFRDLPSEFVNRLEVVKSATADMTEGGVGGTVRVITRRPFDNGGKPYLAGSAQAIYADIGDHMDPRLALIGSDTFANGTIGVLVSGTFENRNVESHQARTTGWVQLDSDPNTAGMQAYDLNNDGVGDFFPDIPRYVINRLETRRYALNGILEWRPSDDFKAYVESNWTKSIQSVTSQYLQTGTSGGIVDTENTIIGPDNTVEYLVMTNNTSKAQTSQLGVSYRNILGDIKRTTYNVALGADWTTGNLTLTPKISLSKAKAYNNEINATAAVTGMSSLIVDYSNGQNAPNIILPNDPTTTAGINQLTVLRRPRYDDQTEKMAKLDAEYKTDGGLFTSFKIGGQYRDLTVKSRFYTRTTTLNGFSDPAVQAQIDSIVSGNAALGTSPFFHTGNLGFTGDYSGWLNMTQGVADAVGIPDPFAEGGCPANADGTCQVYTDTWKVGERNLAGYGQASFAFDVGAVPVSGVIGARVVNTKVNTSGYLSTGGVISPVSYDSNSTEFLPSINMKAELIPNKLMARATATEVMARPLPQQLAPRFTIDVVGLSGSRGNPDLQPFRARQYDAGLEYYINRTSFASVTYFRKEISSFIQNTTEPYTDASGVTYTITVPTNGTQKVTINGVEAGAQIAFDFIDVPVLKQMGVVANYTYSKDSGYEGKDYFTGDSLPFQGLSRHAYNISAYYEDDVVSLRGAYNWRSKYLITAQGRGNNPEFGEAYGQLDASLNVTLMPGISMFLEGVNLLDATRKENANSVERRTIIETVGRRVYGGIRFKL</sequence>
<keyword evidence="4 8" id="KW-0812">Transmembrane</keyword>
<dbReference type="PROSITE" id="PS52016">
    <property type="entry name" value="TONB_DEPENDENT_REC_3"/>
    <property type="match status" value="1"/>
</dbReference>
<keyword evidence="14" id="KW-0675">Receptor</keyword>
<feature type="region of interest" description="Disordered" evidence="10">
    <location>
        <begin position="27"/>
        <end position="46"/>
    </location>
</feature>
<keyword evidence="11" id="KW-0732">Signal</keyword>
<evidence type="ECO:0000256" key="2">
    <source>
        <dbReference type="ARBA" id="ARBA00022448"/>
    </source>
</evidence>
<dbReference type="Pfam" id="PF00593">
    <property type="entry name" value="TonB_dep_Rec_b-barrel"/>
    <property type="match status" value="1"/>
</dbReference>
<dbReference type="Proteomes" id="UP000009887">
    <property type="component" value="Unassembled WGS sequence"/>
</dbReference>